<feature type="transmembrane region" description="Helical" evidence="13">
    <location>
        <begin position="296"/>
        <end position="317"/>
    </location>
</feature>
<dbReference type="Gene3D" id="1.20.120.350">
    <property type="entry name" value="Voltage-gated potassium channels. Chain C"/>
    <property type="match status" value="1"/>
</dbReference>
<evidence type="ECO:0000313" key="15">
    <source>
        <dbReference type="EMBL" id="KAK9830302.1"/>
    </source>
</evidence>
<feature type="transmembrane region" description="Helical" evidence="13">
    <location>
        <begin position="201"/>
        <end position="222"/>
    </location>
</feature>
<organism evidence="15 16">
    <name type="scientific">[Myrmecia] bisecta</name>
    <dbReference type="NCBI Taxonomy" id="41462"/>
    <lineage>
        <taxon>Eukaryota</taxon>
        <taxon>Viridiplantae</taxon>
        <taxon>Chlorophyta</taxon>
        <taxon>core chlorophytes</taxon>
        <taxon>Trebouxiophyceae</taxon>
        <taxon>Trebouxiales</taxon>
        <taxon>Trebouxiaceae</taxon>
        <taxon>Myrmecia</taxon>
    </lineage>
</organism>
<keyword evidence="7" id="KW-0630">Potassium</keyword>
<dbReference type="EMBL" id="JALJOR010000001">
    <property type="protein sequence ID" value="KAK9830302.1"/>
    <property type="molecule type" value="Genomic_DNA"/>
</dbReference>
<accession>A0AAW1R909</accession>
<evidence type="ECO:0000259" key="14">
    <source>
        <dbReference type="Pfam" id="PF00520"/>
    </source>
</evidence>
<keyword evidence="8 13" id="KW-1133">Transmembrane helix</keyword>
<evidence type="ECO:0000256" key="4">
    <source>
        <dbReference type="ARBA" id="ARBA00022692"/>
    </source>
</evidence>
<evidence type="ECO:0000256" key="3">
    <source>
        <dbReference type="ARBA" id="ARBA00022538"/>
    </source>
</evidence>
<keyword evidence="6" id="KW-0851">Voltage-gated channel</keyword>
<keyword evidence="2" id="KW-0813">Transport</keyword>
<dbReference type="InterPro" id="IPR027359">
    <property type="entry name" value="Volt_channel_dom_sf"/>
</dbReference>
<dbReference type="Proteomes" id="UP001489004">
    <property type="component" value="Unassembled WGS sequence"/>
</dbReference>
<sequence length="543" mass="61021">MRGWFVKKEEPEESLAANWQGEALLARRRQMRMSGDPQVEVQAPTRRSGEEARNISRAPEDAARNTIRATGMSCQGCDTQDNPSASMLTDILAKGMADSPSGEHNLKASSFKQRLGALKTKAYLCMGAAGAAGVKDSDPRLYASRVQQLRARIWRFMNMPDSSALAFLTSLLIMAVIVVSTASFCLETLDHFNNPKAISKFKAVETVCIIIFTLEYLLKLFTAPDLRRFLKQPMNVVDLAAIAPWYLGLILSSSKAAGTRILRVLRLVRIMRIFKLGGRYGKAQVIMRAIVESADVLGIMLFLLSLTVVIFSTLIYYCEKGVYDPALGFQVRAGDKDAAGNPRETPFNSIPASFWWCIVTLMTVGYGDMVPITTAGKVVAGIEMLWCLLCLALPISVIGTNFTQEWLLYQERMKERGSDKEMVPALAQLAELITHHHTNLEDLVKKFTEATIDLDAKCARLKDRIRAQRRDAALQKHNLSTAQTPTSRTSTRRLLRFLRRNFDTEMRELEERMLEQSDWLADLLTINDFFHTDECEDKVKNCR</sequence>
<reference evidence="15 16" key="1">
    <citation type="journal article" date="2024" name="Nat. Commun.">
        <title>Phylogenomics reveals the evolutionary origins of lichenization in chlorophyte algae.</title>
        <authorList>
            <person name="Puginier C."/>
            <person name="Libourel C."/>
            <person name="Otte J."/>
            <person name="Skaloud P."/>
            <person name="Haon M."/>
            <person name="Grisel S."/>
            <person name="Petersen M."/>
            <person name="Berrin J.G."/>
            <person name="Delaux P.M."/>
            <person name="Dal Grande F."/>
            <person name="Keller J."/>
        </authorList>
    </citation>
    <scope>NUCLEOTIDE SEQUENCE [LARGE SCALE GENOMIC DNA]</scope>
    <source>
        <strain evidence="15 16">SAG 2043</strain>
    </source>
</reference>
<dbReference type="AlphaFoldDB" id="A0AAW1R909"/>
<dbReference type="GO" id="GO:0005249">
    <property type="term" value="F:voltage-gated potassium channel activity"/>
    <property type="evidence" value="ECO:0007669"/>
    <property type="project" value="InterPro"/>
</dbReference>
<dbReference type="GO" id="GO:0008076">
    <property type="term" value="C:voltage-gated potassium channel complex"/>
    <property type="evidence" value="ECO:0007669"/>
    <property type="project" value="InterPro"/>
</dbReference>
<evidence type="ECO:0000313" key="16">
    <source>
        <dbReference type="Proteomes" id="UP001489004"/>
    </source>
</evidence>
<comment type="subcellular location">
    <subcellularLocation>
        <location evidence="1">Membrane</location>
        <topology evidence="1">Multi-pass membrane protein</topology>
    </subcellularLocation>
</comment>
<dbReference type="GO" id="GO:0001508">
    <property type="term" value="P:action potential"/>
    <property type="evidence" value="ECO:0007669"/>
    <property type="project" value="TreeGrafter"/>
</dbReference>
<dbReference type="InterPro" id="IPR028325">
    <property type="entry name" value="VG_K_chnl"/>
</dbReference>
<evidence type="ECO:0000256" key="13">
    <source>
        <dbReference type="SAM" id="Phobius"/>
    </source>
</evidence>
<name>A0AAW1R909_9CHLO</name>
<feature type="domain" description="Ion transport" evidence="14">
    <location>
        <begin position="168"/>
        <end position="404"/>
    </location>
</feature>
<feature type="compositionally biased region" description="Basic and acidic residues" evidence="12">
    <location>
        <begin position="47"/>
        <end position="62"/>
    </location>
</feature>
<dbReference type="Pfam" id="PF00520">
    <property type="entry name" value="Ion_trans"/>
    <property type="match status" value="1"/>
</dbReference>
<feature type="transmembrane region" description="Helical" evidence="13">
    <location>
        <begin position="384"/>
        <end position="402"/>
    </location>
</feature>
<keyword evidence="4 13" id="KW-0812">Transmembrane</keyword>
<evidence type="ECO:0000256" key="7">
    <source>
        <dbReference type="ARBA" id="ARBA00022958"/>
    </source>
</evidence>
<dbReference type="SUPFAM" id="SSF81324">
    <property type="entry name" value="Voltage-gated potassium channels"/>
    <property type="match status" value="1"/>
</dbReference>
<dbReference type="FunFam" id="1.20.120.350:FF:000091">
    <property type="entry name" value="Predicted protein"/>
    <property type="match status" value="1"/>
</dbReference>
<dbReference type="Gene3D" id="1.10.287.70">
    <property type="match status" value="1"/>
</dbReference>
<dbReference type="PANTHER" id="PTHR11537">
    <property type="entry name" value="VOLTAGE-GATED POTASSIUM CHANNEL"/>
    <property type="match status" value="1"/>
</dbReference>
<evidence type="ECO:0000256" key="9">
    <source>
        <dbReference type="ARBA" id="ARBA00023065"/>
    </source>
</evidence>
<dbReference type="PRINTS" id="PR00169">
    <property type="entry name" value="KCHANNEL"/>
</dbReference>
<evidence type="ECO:0000256" key="6">
    <source>
        <dbReference type="ARBA" id="ARBA00022882"/>
    </source>
</evidence>
<evidence type="ECO:0000256" key="2">
    <source>
        <dbReference type="ARBA" id="ARBA00022448"/>
    </source>
</evidence>
<evidence type="ECO:0000256" key="11">
    <source>
        <dbReference type="ARBA" id="ARBA00023303"/>
    </source>
</evidence>
<keyword evidence="9" id="KW-0406">Ion transport</keyword>
<feature type="transmembrane region" description="Helical" evidence="13">
    <location>
        <begin position="353"/>
        <end position="372"/>
    </location>
</feature>
<gene>
    <name evidence="15" type="ORF">WJX72_010877</name>
</gene>
<feature type="transmembrane region" description="Helical" evidence="13">
    <location>
        <begin position="165"/>
        <end position="189"/>
    </location>
</feature>
<dbReference type="PANTHER" id="PTHR11537:SF254">
    <property type="entry name" value="POTASSIUM VOLTAGE-GATED CHANNEL PROTEIN SHAB"/>
    <property type="match status" value="1"/>
</dbReference>
<proteinExistence type="predicted"/>
<keyword evidence="10 13" id="KW-0472">Membrane</keyword>
<comment type="caution">
    <text evidence="15">The sequence shown here is derived from an EMBL/GenBank/DDBJ whole genome shotgun (WGS) entry which is preliminary data.</text>
</comment>
<protein>
    <recommendedName>
        <fullName evidence="14">Ion transport domain-containing protein</fullName>
    </recommendedName>
</protein>
<dbReference type="FunFam" id="1.10.287.70:FF:000097">
    <property type="entry name" value="Potassium voltage-gated channel subfamily G member 3"/>
    <property type="match status" value="1"/>
</dbReference>
<feature type="region of interest" description="Disordered" evidence="12">
    <location>
        <begin position="31"/>
        <end position="62"/>
    </location>
</feature>
<evidence type="ECO:0000256" key="10">
    <source>
        <dbReference type="ARBA" id="ARBA00023136"/>
    </source>
</evidence>
<evidence type="ECO:0000256" key="12">
    <source>
        <dbReference type="SAM" id="MobiDB-lite"/>
    </source>
</evidence>
<evidence type="ECO:0000256" key="5">
    <source>
        <dbReference type="ARBA" id="ARBA00022826"/>
    </source>
</evidence>
<keyword evidence="3" id="KW-0633">Potassium transport</keyword>
<evidence type="ECO:0000256" key="8">
    <source>
        <dbReference type="ARBA" id="ARBA00022989"/>
    </source>
</evidence>
<keyword evidence="16" id="KW-1185">Reference proteome</keyword>
<evidence type="ECO:0000256" key="1">
    <source>
        <dbReference type="ARBA" id="ARBA00004141"/>
    </source>
</evidence>
<dbReference type="InterPro" id="IPR005821">
    <property type="entry name" value="Ion_trans_dom"/>
</dbReference>
<keyword evidence="11" id="KW-0407">Ion channel</keyword>
<keyword evidence="5" id="KW-0631">Potassium channel</keyword>